<dbReference type="OrthoDB" id="10058185at2759"/>
<dbReference type="PANTHER" id="PTHR43245">
    <property type="entry name" value="BIFUNCTIONAL POLYMYXIN RESISTANCE PROTEIN ARNA"/>
    <property type="match status" value="1"/>
</dbReference>
<dbReference type="Gene3D" id="3.40.50.720">
    <property type="entry name" value="NAD(P)-binding Rossmann-like Domain"/>
    <property type="match status" value="1"/>
</dbReference>
<keyword evidence="4" id="KW-0472">Membrane</keyword>
<evidence type="ECO:0000256" key="2">
    <source>
        <dbReference type="ARBA" id="ARBA00023002"/>
    </source>
</evidence>
<dbReference type="GO" id="GO:0016616">
    <property type="term" value="F:oxidoreductase activity, acting on the CH-OH group of donors, NAD or NADP as acceptor"/>
    <property type="evidence" value="ECO:0007669"/>
    <property type="project" value="InterPro"/>
</dbReference>
<dbReference type="InterPro" id="IPR050177">
    <property type="entry name" value="Lipid_A_modif_metabolic_enz"/>
</dbReference>
<reference evidence="6 7" key="1">
    <citation type="journal article" date="2023" name="Commun. Biol.">
        <title>Reorganization of the ancestral sex-determining regions during the evolution of trioecy in Pleodorina starrii.</title>
        <authorList>
            <person name="Takahashi K."/>
            <person name="Suzuki S."/>
            <person name="Kawai-Toyooka H."/>
            <person name="Yamamoto K."/>
            <person name="Hamaji T."/>
            <person name="Ootsuki R."/>
            <person name="Yamaguchi H."/>
            <person name="Kawachi M."/>
            <person name="Higashiyama T."/>
            <person name="Nozaki H."/>
        </authorList>
    </citation>
    <scope>NUCLEOTIDE SEQUENCE [LARGE SCALE GENOMIC DNA]</scope>
    <source>
        <strain evidence="6 7">NIES-4479</strain>
    </source>
</reference>
<comment type="similarity">
    <text evidence="1">Belongs to the 3-beta-HSD family.</text>
</comment>
<proteinExistence type="inferred from homology"/>
<evidence type="ECO:0000259" key="5">
    <source>
        <dbReference type="Pfam" id="PF01073"/>
    </source>
</evidence>
<evidence type="ECO:0000313" key="6">
    <source>
        <dbReference type="EMBL" id="GLC57662.1"/>
    </source>
</evidence>
<dbReference type="Pfam" id="PF01073">
    <property type="entry name" value="3Beta_HSD"/>
    <property type="match status" value="1"/>
</dbReference>
<keyword evidence="4" id="KW-1133">Transmembrane helix</keyword>
<name>A0A9W6BSZ1_9CHLO</name>
<feature type="region of interest" description="Disordered" evidence="3">
    <location>
        <begin position="179"/>
        <end position="205"/>
    </location>
</feature>
<dbReference type="InterPro" id="IPR036291">
    <property type="entry name" value="NAD(P)-bd_dom_sf"/>
</dbReference>
<dbReference type="InterPro" id="IPR002225">
    <property type="entry name" value="3Beta_OHSteriod_DH/Estase"/>
</dbReference>
<dbReference type="Proteomes" id="UP001165080">
    <property type="component" value="Unassembled WGS sequence"/>
</dbReference>
<dbReference type="PANTHER" id="PTHR43245:SF51">
    <property type="entry name" value="SHORT CHAIN DEHYDROGENASE_REDUCTASE FAMILY 42E, MEMBER 2"/>
    <property type="match status" value="1"/>
</dbReference>
<comment type="caution">
    <text evidence="6">The sequence shown here is derived from an EMBL/GenBank/DDBJ whole genome shotgun (WGS) entry which is preliminary data.</text>
</comment>
<gene>
    <name evidence="6" type="primary">PLEST002637</name>
    <name evidence="6" type="ORF">PLESTB_001251200</name>
</gene>
<evidence type="ECO:0000256" key="4">
    <source>
        <dbReference type="SAM" id="Phobius"/>
    </source>
</evidence>
<accession>A0A9W6BSZ1</accession>
<keyword evidence="7" id="KW-1185">Reference proteome</keyword>
<dbReference type="SUPFAM" id="SSF51735">
    <property type="entry name" value="NAD(P)-binding Rossmann-fold domains"/>
    <property type="match status" value="1"/>
</dbReference>
<evidence type="ECO:0000313" key="7">
    <source>
        <dbReference type="Proteomes" id="UP001165080"/>
    </source>
</evidence>
<protein>
    <recommendedName>
        <fullName evidence="5">3-beta hydroxysteroid dehydrogenase/isomerase domain-containing protein</fullName>
    </recommendedName>
</protein>
<dbReference type="AlphaFoldDB" id="A0A9W6BSZ1"/>
<evidence type="ECO:0000256" key="1">
    <source>
        <dbReference type="ARBA" id="ARBA00009219"/>
    </source>
</evidence>
<evidence type="ECO:0000256" key="3">
    <source>
        <dbReference type="SAM" id="MobiDB-lite"/>
    </source>
</evidence>
<keyword evidence="2" id="KW-0560">Oxidoreductase</keyword>
<dbReference type="EMBL" id="BRXU01000019">
    <property type="protein sequence ID" value="GLC57662.1"/>
    <property type="molecule type" value="Genomic_DNA"/>
</dbReference>
<keyword evidence="4" id="KW-0812">Transmembrane</keyword>
<feature type="transmembrane region" description="Helical" evidence="4">
    <location>
        <begin position="6"/>
        <end position="25"/>
    </location>
</feature>
<organism evidence="6 7">
    <name type="scientific">Pleodorina starrii</name>
    <dbReference type="NCBI Taxonomy" id="330485"/>
    <lineage>
        <taxon>Eukaryota</taxon>
        <taxon>Viridiplantae</taxon>
        <taxon>Chlorophyta</taxon>
        <taxon>core chlorophytes</taxon>
        <taxon>Chlorophyceae</taxon>
        <taxon>CS clade</taxon>
        <taxon>Chlamydomonadales</taxon>
        <taxon>Volvocaceae</taxon>
        <taxon>Pleodorina</taxon>
    </lineage>
</organism>
<dbReference type="GO" id="GO:0006694">
    <property type="term" value="P:steroid biosynthetic process"/>
    <property type="evidence" value="ECO:0007669"/>
    <property type="project" value="InterPro"/>
</dbReference>
<sequence length="457" mass="49070">MDTLTTICAIVIAIALKFLFFYVYSKHAEKKAPKKTEPFEVVQRGPDFAGKKRVLVTGGCGFLGSAIVRQLRERLGDRVSVVVLDVAINMNFGPLLPDVTYYRGDICAYSHLRSAAADCACVVHSAALVGTSNVTDATLMRVNEQGTRNVVEVCLERDIRSLVYTSSASVLFSQSAARPYGGGGSREPIPESAPARPTEDLNGGYPRSKAAAERLVLAANSHVLHVVVLRPGGVYGMADGKPDPLLLKPILEGQPHLAPGTTLTPFVWVEDCARAHVDAVEKLLLPEPDAPRIHGRAYHICHDPVRDPFTYGEFMGGPLTNESSSAAAAVARKDPAVKAAERAAGVQDPPAPGRNAYGRRCAACWPVRFLRALAHVNQYVGQRFGVVLLHPAYTPDNLLYSVNDWACDVSEARRLLGWEPTPWRVVAARMGRQAAGDELVGDAAGSAAATEGKAKMA</sequence>
<feature type="domain" description="3-beta hydroxysteroid dehydrogenase/isomerase" evidence="5">
    <location>
        <begin position="55"/>
        <end position="305"/>
    </location>
</feature>